<dbReference type="Gene3D" id="2.30.29.30">
    <property type="entry name" value="Pleckstrin-homology domain (PH domain)/Phosphotyrosine-binding domain (PTB)"/>
    <property type="match status" value="1"/>
</dbReference>
<dbReference type="AlphaFoldDB" id="A0AAV4B1C3"/>
<evidence type="ECO:0000259" key="1">
    <source>
        <dbReference type="PROSITE" id="PS50057"/>
    </source>
</evidence>
<dbReference type="Proteomes" id="UP000735302">
    <property type="component" value="Unassembled WGS sequence"/>
</dbReference>
<reference evidence="2 3" key="1">
    <citation type="journal article" date="2021" name="Elife">
        <title>Chloroplast acquisition without the gene transfer in kleptoplastic sea slugs, Plakobranchus ocellatus.</title>
        <authorList>
            <person name="Maeda T."/>
            <person name="Takahashi S."/>
            <person name="Yoshida T."/>
            <person name="Shimamura S."/>
            <person name="Takaki Y."/>
            <person name="Nagai Y."/>
            <person name="Toyoda A."/>
            <person name="Suzuki Y."/>
            <person name="Arimoto A."/>
            <person name="Ishii H."/>
            <person name="Satoh N."/>
            <person name="Nishiyama T."/>
            <person name="Hasebe M."/>
            <person name="Maruyama T."/>
            <person name="Minagawa J."/>
            <person name="Obokata J."/>
            <person name="Shigenobu S."/>
        </authorList>
    </citation>
    <scope>NUCLEOTIDE SEQUENCE [LARGE SCALE GENOMIC DNA]</scope>
</reference>
<dbReference type="InterPro" id="IPR051594">
    <property type="entry name" value="KRIT1/FRMD8"/>
</dbReference>
<feature type="domain" description="FERM" evidence="1">
    <location>
        <begin position="1"/>
        <end position="148"/>
    </location>
</feature>
<dbReference type="Pfam" id="PF24522">
    <property type="entry name" value="KRIT1_FRMD8_FERM_C"/>
    <property type="match status" value="1"/>
</dbReference>
<protein>
    <submittedName>
        <fullName evidence="2">Krev interaction trapped protein 1-like</fullName>
    </submittedName>
</protein>
<dbReference type="EMBL" id="BLXT01004479">
    <property type="protein sequence ID" value="GFO12917.1"/>
    <property type="molecule type" value="Genomic_DNA"/>
</dbReference>
<dbReference type="GO" id="GO:2000114">
    <property type="term" value="P:regulation of establishment of cell polarity"/>
    <property type="evidence" value="ECO:0007669"/>
    <property type="project" value="TreeGrafter"/>
</dbReference>
<dbReference type="PROSITE" id="PS50057">
    <property type="entry name" value="FERM_3"/>
    <property type="match status" value="1"/>
</dbReference>
<dbReference type="GO" id="GO:0045454">
    <property type="term" value="P:cell redox homeostasis"/>
    <property type="evidence" value="ECO:0007669"/>
    <property type="project" value="TreeGrafter"/>
</dbReference>
<dbReference type="GO" id="GO:0005886">
    <property type="term" value="C:plasma membrane"/>
    <property type="evidence" value="ECO:0007669"/>
    <property type="project" value="TreeGrafter"/>
</dbReference>
<dbReference type="PANTHER" id="PTHR13283">
    <property type="entry name" value="KREV INTERACTION TRAPPED 1-RELATED"/>
    <property type="match status" value="1"/>
</dbReference>
<evidence type="ECO:0000313" key="3">
    <source>
        <dbReference type="Proteomes" id="UP000735302"/>
    </source>
</evidence>
<keyword evidence="3" id="KW-1185">Reference proteome</keyword>
<dbReference type="InterPro" id="IPR011993">
    <property type="entry name" value="PH-like_dom_sf"/>
</dbReference>
<dbReference type="InterPro" id="IPR057096">
    <property type="entry name" value="KRIT1_FRMD8_FERM_C"/>
</dbReference>
<organism evidence="2 3">
    <name type="scientific">Plakobranchus ocellatus</name>
    <dbReference type="NCBI Taxonomy" id="259542"/>
    <lineage>
        <taxon>Eukaryota</taxon>
        <taxon>Metazoa</taxon>
        <taxon>Spiralia</taxon>
        <taxon>Lophotrochozoa</taxon>
        <taxon>Mollusca</taxon>
        <taxon>Gastropoda</taxon>
        <taxon>Heterobranchia</taxon>
        <taxon>Euthyneura</taxon>
        <taxon>Panpulmonata</taxon>
        <taxon>Sacoglossa</taxon>
        <taxon>Placobranchoidea</taxon>
        <taxon>Plakobranchidae</taxon>
        <taxon>Plakobranchus</taxon>
    </lineage>
</organism>
<accession>A0AAV4B1C3</accession>
<gene>
    <name evidence="2" type="ORF">PoB_003942200</name>
</gene>
<proteinExistence type="predicted"/>
<dbReference type="PANTHER" id="PTHR13283:SF11">
    <property type="entry name" value="KREV INTERACTION TRAPPED PROTEIN 1"/>
    <property type="match status" value="1"/>
</dbReference>
<comment type="caution">
    <text evidence="2">The sequence shown here is derived from an EMBL/GenBank/DDBJ whole genome shotgun (WGS) entry which is preliminary data.</text>
</comment>
<sequence length="150" mass="17438">MPEAVLKENTNWVKLISKEYANFKDYTPQKLKACFLAFCQGLTVYGSAFFTGSILSHSKKCYLGVNDVGIHIIDMRSKQMIQSLEYREISYKHITENTLLEIKIRRDQRESRNQRGSSTRNVIEIRTRQAGVIVHLMQQLHHMNGDYVAR</sequence>
<dbReference type="InterPro" id="IPR000299">
    <property type="entry name" value="FERM_domain"/>
</dbReference>
<name>A0AAV4B1C3_9GAST</name>
<evidence type="ECO:0000313" key="2">
    <source>
        <dbReference type="EMBL" id="GFO12917.1"/>
    </source>
</evidence>